<keyword evidence="5" id="KW-0328">Glycosyltransferase</keyword>
<keyword evidence="6" id="KW-0808">Transferase</keyword>
<evidence type="ECO:0000256" key="6">
    <source>
        <dbReference type="ARBA" id="ARBA00022679"/>
    </source>
</evidence>
<evidence type="ECO:0000256" key="1">
    <source>
        <dbReference type="ARBA" id="ARBA00007090"/>
    </source>
</evidence>
<dbReference type="FunFam" id="1.10.3810.10:FF:000001">
    <property type="entry name" value="Penicillin-binding protein 1A"/>
    <property type="match status" value="1"/>
</dbReference>
<evidence type="ECO:0000256" key="9">
    <source>
        <dbReference type="ARBA" id="ARBA00022984"/>
    </source>
</evidence>
<dbReference type="GO" id="GO:0008955">
    <property type="term" value="F:peptidoglycan glycosyltransferase activity"/>
    <property type="evidence" value="ECO:0007669"/>
    <property type="project" value="UniProtKB-EC"/>
</dbReference>
<dbReference type="GO" id="GO:0008658">
    <property type="term" value="F:penicillin binding"/>
    <property type="evidence" value="ECO:0007669"/>
    <property type="project" value="InterPro"/>
</dbReference>
<evidence type="ECO:0000256" key="12">
    <source>
        <dbReference type="ARBA" id="ARBA00034000"/>
    </source>
</evidence>
<dbReference type="Pfam" id="PF00912">
    <property type="entry name" value="Transgly"/>
    <property type="match status" value="1"/>
</dbReference>
<dbReference type="AlphaFoldDB" id="A0A8J3SM80"/>
<dbReference type="SUPFAM" id="SSF53955">
    <property type="entry name" value="Lysozyme-like"/>
    <property type="match status" value="1"/>
</dbReference>
<dbReference type="GO" id="GO:0009252">
    <property type="term" value="P:peptidoglycan biosynthetic process"/>
    <property type="evidence" value="ECO:0007669"/>
    <property type="project" value="UniProtKB-KW"/>
</dbReference>
<dbReference type="InterPro" id="IPR001460">
    <property type="entry name" value="PCN-bd_Tpept"/>
</dbReference>
<dbReference type="GO" id="GO:0030288">
    <property type="term" value="C:outer membrane-bounded periplasmic space"/>
    <property type="evidence" value="ECO:0007669"/>
    <property type="project" value="TreeGrafter"/>
</dbReference>
<dbReference type="GO" id="GO:0006508">
    <property type="term" value="P:proteolysis"/>
    <property type="evidence" value="ECO:0007669"/>
    <property type="project" value="UniProtKB-KW"/>
</dbReference>
<evidence type="ECO:0000256" key="3">
    <source>
        <dbReference type="ARBA" id="ARBA00022645"/>
    </source>
</evidence>
<evidence type="ECO:0000256" key="13">
    <source>
        <dbReference type="ARBA" id="ARBA00049902"/>
    </source>
</evidence>
<gene>
    <name evidence="17" type="ORF">Psi01_55750</name>
</gene>
<evidence type="ECO:0000259" key="15">
    <source>
        <dbReference type="Pfam" id="PF00905"/>
    </source>
</evidence>
<dbReference type="GO" id="GO:0009002">
    <property type="term" value="F:serine-type D-Ala-D-Ala carboxypeptidase activity"/>
    <property type="evidence" value="ECO:0007669"/>
    <property type="project" value="UniProtKB-EC"/>
</dbReference>
<accession>A0A8J3SM80</accession>
<evidence type="ECO:0000256" key="4">
    <source>
        <dbReference type="ARBA" id="ARBA00022670"/>
    </source>
</evidence>
<dbReference type="GO" id="GO:0008360">
    <property type="term" value="P:regulation of cell shape"/>
    <property type="evidence" value="ECO:0007669"/>
    <property type="project" value="UniProtKB-KW"/>
</dbReference>
<feature type="region of interest" description="Disordered" evidence="14">
    <location>
        <begin position="668"/>
        <end position="716"/>
    </location>
</feature>
<dbReference type="InterPro" id="IPR023346">
    <property type="entry name" value="Lysozyme-like_dom_sf"/>
</dbReference>
<keyword evidence="7" id="KW-0378">Hydrolase</keyword>
<dbReference type="Gene3D" id="1.10.3810.10">
    <property type="entry name" value="Biosynthetic peptidoglycan transglycosylase-like"/>
    <property type="match status" value="1"/>
</dbReference>
<keyword evidence="11" id="KW-0961">Cell wall biogenesis/degradation</keyword>
<reference evidence="17 18" key="1">
    <citation type="submission" date="2021-01" db="EMBL/GenBank/DDBJ databases">
        <title>Whole genome shotgun sequence of Planobispora siamensis NBRC 107568.</title>
        <authorList>
            <person name="Komaki H."/>
            <person name="Tamura T."/>
        </authorList>
    </citation>
    <scope>NUCLEOTIDE SEQUENCE [LARGE SCALE GENOMIC DNA]</scope>
    <source>
        <strain evidence="17 18">NBRC 107568</strain>
    </source>
</reference>
<dbReference type="RefSeq" id="WP_239128068.1">
    <property type="nucleotide sequence ID" value="NZ_BOOJ01000048.1"/>
</dbReference>
<dbReference type="InterPro" id="IPR036950">
    <property type="entry name" value="PBP_transglycosylase"/>
</dbReference>
<dbReference type="PANTHER" id="PTHR32282:SF33">
    <property type="entry name" value="PEPTIDOGLYCAN GLYCOSYLTRANSFERASE"/>
    <property type="match status" value="1"/>
</dbReference>
<keyword evidence="9" id="KW-0573">Peptidoglycan synthesis</keyword>
<dbReference type="GO" id="GO:0071555">
    <property type="term" value="P:cell wall organization"/>
    <property type="evidence" value="ECO:0007669"/>
    <property type="project" value="UniProtKB-KW"/>
</dbReference>
<keyword evidence="8" id="KW-0133">Cell shape</keyword>
<evidence type="ECO:0000256" key="8">
    <source>
        <dbReference type="ARBA" id="ARBA00022960"/>
    </source>
</evidence>
<evidence type="ECO:0000256" key="7">
    <source>
        <dbReference type="ARBA" id="ARBA00022801"/>
    </source>
</evidence>
<comment type="catalytic activity">
    <reaction evidence="13">
        <text>[GlcNAc-(1-&gt;4)-Mur2Ac(oyl-L-Ala-gamma-D-Glu-L-Lys-D-Ala-D-Ala)](n)-di-trans,octa-cis-undecaprenyl diphosphate + beta-D-GlcNAc-(1-&gt;4)-Mur2Ac(oyl-L-Ala-gamma-D-Glu-L-Lys-D-Ala-D-Ala)-di-trans,octa-cis-undecaprenyl diphosphate = [GlcNAc-(1-&gt;4)-Mur2Ac(oyl-L-Ala-gamma-D-Glu-L-Lys-D-Ala-D-Ala)](n+1)-di-trans,octa-cis-undecaprenyl diphosphate + di-trans,octa-cis-undecaprenyl diphosphate + H(+)</text>
        <dbReference type="Rhea" id="RHEA:23708"/>
        <dbReference type="Rhea" id="RHEA-COMP:9602"/>
        <dbReference type="Rhea" id="RHEA-COMP:9603"/>
        <dbReference type="ChEBI" id="CHEBI:15378"/>
        <dbReference type="ChEBI" id="CHEBI:58405"/>
        <dbReference type="ChEBI" id="CHEBI:60033"/>
        <dbReference type="ChEBI" id="CHEBI:78435"/>
        <dbReference type="EC" id="2.4.99.28"/>
    </reaction>
</comment>
<evidence type="ECO:0000313" key="17">
    <source>
        <dbReference type="EMBL" id="GIH94945.1"/>
    </source>
</evidence>
<organism evidence="17 18">
    <name type="scientific">Planobispora siamensis</name>
    <dbReference type="NCBI Taxonomy" id="936338"/>
    <lineage>
        <taxon>Bacteria</taxon>
        <taxon>Bacillati</taxon>
        <taxon>Actinomycetota</taxon>
        <taxon>Actinomycetes</taxon>
        <taxon>Streptosporangiales</taxon>
        <taxon>Streptosporangiaceae</taxon>
        <taxon>Planobispora</taxon>
    </lineage>
</organism>
<feature type="domain" description="Penicillin-binding protein transpeptidase" evidence="15">
    <location>
        <begin position="345"/>
        <end position="607"/>
    </location>
</feature>
<dbReference type="PANTHER" id="PTHR32282">
    <property type="entry name" value="BINDING PROTEIN TRANSPEPTIDASE, PUTATIVE-RELATED"/>
    <property type="match status" value="1"/>
</dbReference>
<dbReference type="EMBL" id="BOOJ01000048">
    <property type="protein sequence ID" value="GIH94945.1"/>
    <property type="molecule type" value="Genomic_DNA"/>
</dbReference>
<dbReference type="InterPro" id="IPR050396">
    <property type="entry name" value="Glycosyltr_51/Transpeptidase"/>
</dbReference>
<dbReference type="SUPFAM" id="SSF56601">
    <property type="entry name" value="beta-lactamase/transpeptidase-like"/>
    <property type="match status" value="1"/>
</dbReference>
<evidence type="ECO:0000256" key="11">
    <source>
        <dbReference type="ARBA" id="ARBA00023316"/>
    </source>
</evidence>
<sequence length="716" mass="76838">MCGTAGGLLAAVIALPIVGTAGVTAKNVAGVFTDLPAAPPENPLPQRTVLLDRHGKPFAQFYSQNRKIVSLDAVAPIMRKAIVAIEDSRFYEHAGLDIKGTLRALVTNTQAGGVRQGGSSLTQQLVKNILVENAETDAERDQARAPNLKRKITELRYALAMEDKYTKAEILERYLNIAYFGAGAFGVEAAAQRFFSVPASELSLPQAAALAGAVRTPYGTDPSLGAGHRERLKQRRNLVLTRMAETGTVTRAEADAARRTPLGIRLKPEPGGCAGSPYPYFCVYVQREMLSNPLFGRTREEREARLAKGGIILRTTLDPAAQEAAERAISARVDPRDTEVAAEAMIEPGTGRIRALATSKKYGRNPRNSNLGPRTTFNLAADVAHGGGMGFQAGSTFKVFTLAAALRKGWRFNQGFVTPGVFVPANGFADCAGRSVNAPNAKIFNSDGRRRPGAYSLSSGTWKSVNVFFMKLERRVGLCPVVKTARALGIVRADGTPLREVPTFTLGINEMDPLTVAGAFATFAARGLHCRPVAMTEMVDRNGVRVPVRPVCRQVIDRKVADAVNYVLAGVFQRGTMSGQGIGRSAAGKTGTNNGYTSAWFAGYTPDLAAAVSVGDIRGSYRHPLRNVEIGGRFYSRVEGAALPGPIWVASMSAALKGVPASSFQRPDMSRFGGGHTPVLTPPRAAKGPRGDRPGLRGSPFRKKPRFRPWQNILNR</sequence>
<comment type="catalytic activity">
    <reaction evidence="12">
        <text>Preferential cleavage: (Ac)2-L-Lys-D-Ala-|-D-Ala. Also transpeptidation of peptidyl-alanyl moieties that are N-acyl substituents of D-alanine.</text>
        <dbReference type="EC" id="3.4.16.4"/>
    </reaction>
</comment>
<protein>
    <submittedName>
        <fullName evidence="17">Penicillin-binding protein</fullName>
    </submittedName>
</protein>
<keyword evidence="4" id="KW-0645">Protease</keyword>
<dbReference type="InterPro" id="IPR012338">
    <property type="entry name" value="Beta-lactam/transpept-like"/>
</dbReference>
<evidence type="ECO:0000259" key="16">
    <source>
        <dbReference type="Pfam" id="PF00912"/>
    </source>
</evidence>
<evidence type="ECO:0000256" key="10">
    <source>
        <dbReference type="ARBA" id="ARBA00023268"/>
    </source>
</evidence>
<keyword evidence="18" id="KW-1185">Reference proteome</keyword>
<dbReference type="InterPro" id="IPR001264">
    <property type="entry name" value="Glyco_trans_51"/>
</dbReference>
<evidence type="ECO:0000313" key="18">
    <source>
        <dbReference type="Proteomes" id="UP000619788"/>
    </source>
</evidence>
<keyword evidence="10" id="KW-0511">Multifunctional enzyme</keyword>
<dbReference type="Gene3D" id="3.40.710.10">
    <property type="entry name" value="DD-peptidase/beta-lactamase superfamily"/>
    <property type="match status" value="1"/>
</dbReference>
<feature type="domain" description="Glycosyl transferase family 51" evidence="16">
    <location>
        <begin position="55"/>
        <end position="243"/>
    </location>
</feature>
<comment type="similarity">
    <text evidence="2">In the N-terminal section; belongs to the glycosyltransferase 51 family.</text>
</comment>
<comment type="caution">
    <text evidence="17">The sequence shown here is derived from an EMBL/GenBank/DDBJ whole genome shotgun (WGS) entry which is preliminary data.</text>
</comment>
<evidence type="ECO:0000256" key="5">
    <source>
        <dbReference type="ARBA" id="ARBA00022676"/>
    </source>
</evidence>
<dbReference type="Proteomes" id="UP000619788">
    <property type="component" value="Unassembled WGS sequence"/>
</dbReference>
<dbReference type="Pfam" id="PF00905">
    <property type="entry name" value="Transpeptidase"/>
    <property type="match status" value="1"/>
</dbReference>
<evidence type="ECO:0000256" key="2">
    <source>
        <dbReference type="ARBA" id="ARBA00007739"/>
    </source>
</evidence>
<comment type="similarity">
    <text evidence="1">In the C-terminal section; belongs to the transpeptidase family.</text>
</comment>
<proteinExistence type="inferred from homology"/>
<keyword evidence="3" id="KW-0121">Carboxypeptidase</keyword>
<evidence type="ECO:0000256" key="14">
    <source>
        <dbReference type="SAM" id="MobiDB-lite"/>
    </source>
</evidence>
<name>A0A8J3SM80_9ACTN</name>